<protein>
    <submittedName>
        <fullName evidence="2">Uncharacterized protein</fullName>
    </submittedName>
</protein>
<dbReference type="eggNOG" id="ENOG502SN4S">
    <property type="taxonomic scope" value="Eukaryota"/>
</dbReference>
<dbReference type="EMBL" id="KI299970">
    <property type="protein sequence ID" value="ERZ96990.1"/>
    <property type="molecule type" value="Genomic_DNA"/>
</dbReference>
<dbReference type="HOGENOM" id="CLU_009065_3_0_1"/>
<sequence>MFNVYKSNDERLRYNQLKVHPNFFKLINSKSVQCICGKQVKLDKTYRVKNLETHASGSGCSFQNGTSKGQPSILNFVKKHSLEFDEDTPVQKSYVSCQGLNGDKYLDYILLTPTQYGGGKRDYIVAYNLFPDKFPRRKGFSRNRLTIEEKKILQRELLSTYKWRIDKDLKAIYSMSCERKTQHPSGICISCQAIRDNTRFRDALNEKRNDDTTAKFIPNHYEFTKTLQNVNLKRLYRVSVDDQEAKIWLELAELGQKGAFNSNKTFTELAALMIKIKNLEERGKKKNGLRYSEHLLYFFSLLSESSRTYSIFKNAFGGMSLQHIRRQRAKDQDVFTNPELSFENIVQFAKVASDYHWKGPVILMTDCTKLRPKVVYSQEFGAIMGSVLPSNQTKVSTYEDIHATMKLIRENNAVANQIRGFILKIPISKISPVMIAAIPTKGDVSATEISQLLLDIINMTAHAGINLLSIGADGAIAEMKAQEKIINNESIEKYLEFEDSFYGINFRAPIYNNRPIIRVQCPKHAKKTARNQIHYGSKLLAFENDTIRYDQLLELAQFPNSPICVRDKDGILSPGKTGFFVYMFILAESLVLLIIAHRDYYSDYPLLPWEHGTEALEHVFGIVRQLVPDFTAYEFFKVMRKVMYHDKIIRNGEFKCDKDKLSASGYVIDIDTRSIDSNILEILRKWPSNSEIYDAIRIAYQNAYNFAKMVNLVSNELELTPIVFVNNNKKQNNEDKIDEQESQNDTFFNENEELMIQRAALEISRSAKIAQNGCIGDLENDSENVGDDVVDSGDYDDSDEENNVENFQNKISNQIIVEEIQYITSNTNQSFLNNINNNSQEPEETLFDANGNLIVSNIINIRKSHNAFSRVERICGLRNKTINMSDNSHEIIERNAANDLIRTLQESDEFTANKPRFNRWDMRKRASDIRILKNIPVREIGLANVTESHLLEDGNFIIILFDNKLCLGRVIAKYQKIGERHAHINVGVDSIDSLSYVSIYLYIHLYGGMFTRQSRIGGYLFTHIPYKEIVYHLGHQLDYITDEVSDLLTIFGEAREIFQFFQKEEIFQRLQCIYK</sequence>
<feature type="coiled-coil region" evidence="1">
    <location>
        <begin position="730"/>
        <end position="757"/>
    </location>
</feature>
<dbReference type="AlphaFoldDB" id="U9T0V3"/>
<evidence type="ECO:0000313" key="2">
    <source>
        <dbReference type="EMBL" id="ERZ96990.1"/>
    </source>
</evidence>
<name>U9T0V3_RHIID</name>
<dbReference type="VEuPathDB" id="FungiDB:RhiirFUN_006520"/>
<keyword evidence="1" id="KW-0175">Coiled coil</keyword>
<reference evidence="2" key="1">
    <citation type="submission" date="2013-07" db="EMBL/GenBank/DDBJ databases">
        <title>The genome of an arbuscular mycorrhizal fungus provides insights into the evolution of the oldest plant symbiosis.</title>
        <authorList>
            <consortium name="DOE Joint Genome Institute"/>
            <person name="Tisserant E."/>
            <person name="Malbreil M."/>
            <person name="Kuo A."/>
            <person name="Kohler A."/>
            <person name="Symeonidi A."/>
            <person name="Balestrini R."/>
            <person name="Charron P."/>
            <person name="Duensing N."/>
            <person name="Frei-dit-Frey N."/>
            <person name="Gianinazzi-Pearson V."/>
            <person name="Gilbert B."/>
            <person name="Handa Y."/>
            <person name="Hijri M."/>
            <person name="Kaul R."/>
            <person name="Kawaguchi M."/>
            <person name="Krajinski F."/>
            <person name="Lammers P."/>
            <person name="Lapierre D."/>
            <person name="Masclaux F.G."/>
            <person name="Murat C."/>
            <person name="Morin E."/>
            <person name="Ndikumana S."/>
            <person name="Pagni M."/>
            <person name="Petitpierre D."/>
            <person name="Requena N."/>
            <person name="Rosikiewicz P."/>
            <person name="Riley R."/>
            <person name="Saito K."/>
            <person name="San Clemente H."/>
            <person name="Shapiro H."/>
            <person name="van Tuinen D."/>
            <person name="Becard G."/>
            <person name="Bonfante P."/>
            <person name="Paszkowski U."/>
            <person name="Shachar-Hill Y."/>
            <person name="Young J.P."/>
            <person name="Sanders I.R."/>
            <person name="Henrissat B."/>
            <person name="Rensing S.A."/>
            <person name="Grigoriev I.V."/>
            <person name="Corradi N."/>
            <person name="Roux C."/>
            <person name="Martin F."/>
        </authorList>
    </citation>
    <scope>NUCLEOTIDE SEQUENCE</scope>
    <source>
        <strain evidence="2">DAOM 197198</strain>
    </source>
</reference>
<organism evidence="2">
    <name type="scientific">Rhizophagus irregularis (strain DAOM 181602 / DAOM 197198 / MUCL 43194)</name>
    <name type="common">Arbuscular mycorrhizal fungus</name>
    <name type="synonym">Glomus intraradices</name>
    <dbReference type="NCBI Taxonomy" id="747089"/>
    <lineage>
        <taxon>Eukaryota</taxon>
        <taxon>Fungi</taxon>
        <taxon>Fungi incertae sedis</taxon>
        <taxon>Mucoromycota</taxon>
        <taxon>Glomeromycotina</taxon>
        <taxon>Glomeromycetes</taxon>
        <taxon>Glomerales</taxon>
        <taxon>Glomeraceae</taxon>
        <taxon>Rhizophagus</taxon>
    </lineage>
</organism>
<proteinExistence type="predicted"/>
<gene>
    <name evidence="2" type="ORF">GLOINDRAFT_12034</name>
</gene>
<accession>U9T0V3</accession>
<evidence type="ECO:0000256" key="1">
    <source>
        <dbReference type="SAM" id="Coils"/>
    </source>
</evidence>